<evidence type="ECO:0000256" key="5">
    <source>
        <dbReference type="ARBA" id="ARBA00022729"/>
    </source>
</evidence>
<dbReference type="OrthoDB" id="1727555at2759"/>
<comment type="similarity">
    <text evidence="2 6">Belongs to the plant self-incompatibility (S1) protein family.</text>
</comment>
<dbReference type="InterPro" id="IPR010264">
    <property type="entry name" value="Self-incomp_S1"/>
</dbReference>
<keyword evidence="3 6" id="KW-0713">Self-incompatibility</keyword>
<keyword evidence="8" id="KW-1185">Reference proteome</keyword>
<evidence type="ECO:0000313" key="8">
    <source>
        <dbReference type="Proteomes" id="UP000737018"/>
    </source>
</evidence>
<name>A0A8J4V4K7_9ROSI</name>
<gene>
    <name evidence="7" type="ORF">CMV_025842</name>
</gene>
<evidence type="ECO:0000256" key="2">
    <source>
        <dbReference type="ARBA" id="ARBA00005581"/>
    </source>
</evidence>
<comment type="caution">
    <text evidence="7">The sequence shown here is derived from an EMBL/GenBank/DDBJ whole genome shotgun (WGS) entry which is preliminary data.</text>
</comment>
<evidence type="ECO:0000256" key="6">
    <source>
        <dbReference type="RuleBase" id="RU367044"/>
    </source>
</evidence>
<evidence type="ECO:0000313" key="7">
    <source>
        <dbReference type="EMBL" id="KAF3948118.1"/>
    </source>
</evidence>
<dbReference type="Proteomes" id="UP000737018">
    <property type="component" value="Unassembled WGS sequence"/>
</dbReference>
<comment type="subcellular location">
    <subcellularLocation>
        <location evidence="1 6">Secreted</location>
    </subcellularLocation>
</comment>
<dbReference type="Pfam" id="PF05938">
    <property type="entry name" value="Self-incomp_S1"/>
    <property type="match status" value="1"/>
</dbReference>
<keyword evidence="4 6" id="KW-0964">Secreted</keyword>
<reference evidence="7" key="1">
    <citation type="submission" date="2020-03" db="EMBL/GenBank/DDBJ databases">
        <title>Castanea mollissima Vanexum genome sequencing.</title>
        <authorList>
            <person name="Staton M."/>
        </authorList>
    </citation>
    <scope>NUCLEOTIDE SEQUENCE</scope>
    <source>
        <tissue evidence="7">Leaf</tissue>
    </source>
</reference>
<accession>A0A8J4V4K7</accession>
<protein>
    <recommendedName>
        <fullName evidence="6">S-protein homolog</fullName>
    </recommendedName>
</protein>
<organism evidence="7 8">
    <name type="scientific">Castanea mollissima</name>
    <name type="common">Chinese chestnut</name>
    <dbReference type="NCBI Taxonomy" id="60419"/>
    <lineage>
        <taxon>Eukaryota</taxon>
        <taxon>Viridiplantae</taxon>
        <taxon>Streptophyta</taxon>
        <taxon>Embryophyta</taxon>
        <taxon>Tracheophyta</taxon>
        <taxon>Spermatophyta</taxon>
        <taxon>Magnoliopsida</taxon>
        <taxon>eudicotyledons</taxon>
        <taxon>Gunneridae</taxon>
        <taxon>Pentapetalae</taxon>
        <taxon>rosids</taxon>
        <taxon>fabids</taxon>
        <taxon>Fagales</taxon>
        <taxon>Fagaceae</taxon>
        <taxon>Castanea</taxon>
    </lineage>
</organism>
<proteinExistence type="inferred from homology"/>
<dbReference type="GO" id="GO:0060320">
    <property type="term" value="P:rejection of self pollen"/>
    <property type="evidence" value="ECO:0007669"/>
    <property type="project" value="UniProtKB-KW"/>
</dbReference>
<dbReference type="PANTHER" id="PTHR31232:SF168">
    <property type="entry name" value="S-PROTEIN HOMOLOG 24-RELATED"/>
    <property type="match status" value="1"/>
</dbReference>
<dbReference type="AlphaFoldDB" id="A0A8J4V4K7"/>
<dbReference type="PANTHER" id="PTHR31232">
    <property type="match status" value="1"/>
</dbReference>
<evidence type="ECO:0000256" key="1">
    <source>
        <dbReference type="ARBA" id="ARBA00004613"/>
    </source>
</evidence>
<evidence type="ECO:0000256" key="3">
    <source>
        <dbReference type="ARBA" id="ARBA00022471"/>
    </source>
</evidence>
<keyword evidence="5" id="KW-0732">Signal</keyword>
<evidence type="ECO:0000256" key="4">
    <source>
        <dbReference type="ARBA" id="ARBA00022525"/>
    </source>
</evidence>
<dbReference type="GO" id="GO:0005576">
    <property type="term" value="C:extracellular region"/>
    <property type="evidence" value="ECO:0007669"/>
    <property type="project" value="UniProtKB-SubCell"/>
</dbReference>
<dbReference type="EMBL" id="JRKL02007088">
    <property type="protein sequence ID" value="KAF3948118.1"/>
    <property type="molecule type" value="Genomic_DNA"/>
</dbReference>
<sequence>MNQMIIAQFYCFVFILLLAFGLSTSSKLIFDLPRRHVRIVNHLNNKLLTYHCKSGDDDLGIRTLKPNGEWEFSFRPTFFAVTEFYCYFSYENFHAVFDVYKDDGKLNVQCGGVHCIWTAQDDGFYLYNLKKDQNVKMHDWTK</sequence>